<reference evidence="1 2" key="2">
    <citation type="submission" date="2018-03" db="EMBL/GenBank/DDBJ databases">
        <authorList>
            <person name="Keele B.F."/>
        </authorList>
    </citation>
    <scope>NUCLEOTIDE SEQUENCE [LARGE SCALE GENOMIC DNA]</scope>
    <source>
        <strain evidence="1 2">D13</strain>
        <plasmid evidence="2">Plasmid unnamed</plasmid>
    </source>
</reference>
<evidence type="ECO:0000313" key="2">
    <source>
        <dbReference type="Proteomes" id="UP000241074"/>
    </source>
</evidence>
<proteinExistence type="predicted"/>
<dbReference type="Proteomes" id="UP000241074">
    <property type="component" value="Plasmid unnamed"/>
</dbReference>
<reference evidence="1 2" key="1">
    <citation type="submission" date="2018-03" db="EMBL/GenBank/DDBJ databases">
        <title>Ahniella affigens gen. nov., sp. nov., a gammaproteobacterium isolated from sandy soil near a stream.</title>
        <authorList>
            <person name="Ko Y."/>
            <person name="Kim J.-H."/>
        </authorList>
    </citation>
    <scope>NUCLEOTIDE SEQUENCE [LARGE SCALE GENOMIC DNA]</scope>
    <source>
        <strain evidence="1 2">D13</strain>
        <plasmid evidence="2">Plasmid unnamed</plasmid>
    </source>
</reference>
<keyword evidence="2" id="KW-1185">Reference proteome</keyword>
<accession>A0A2P1PZI7</accession>
<keyword evidence="1" id="KW-0614">Plasmid</keyword>
<dbReference type="KEGG" id="xba:C7S18_23470"/>
<dbReference type="EMBL" id="CP027861">
    <property type="protein sequence ID" value="AVQ00259.1"/>
    <property type="molecule type" value="Genomic_DNA"/>
</dbReference>
<sequence length="182" mass="20227">MSEIHAIAVGQLYHPDRTEWPETIDINPRQSGLEIRLFIKAPTKQEISDVRRGAHWIALYHVDDIFMIATKWGDGQWMDGSVDITLVPAKQALDVRGDYPPGTRMTVQTILVCADTGIVHAIRLTTLSPTASAFVVSVFRQQLSRGSGNQDGRLRSLLANVTTEELVKRATITERLGSSQTF</sequence>
<gene>
    <name evidence="1" type="ORF">C7S18_23470</name>
</gene>
<dbReference type="RefSeq" id="WP_106894177.1">
    <property type="nucleotide sequence ID" value="NZ_CP027861.1"/>
</dbReference>
<protein>
    <submittedName>
        <fullName evidence="1">Uncharacterized protein</fullName>
    </submittedName>
</protein>
<evidence type="ECO:0000313" key="1">
    <source>
        <dbReference type="EMBL" id="AVQ00259.1"/>
    </source>
</evidence>
<dbReference type="AlphaFoldDB" id="A0A2P1PZI7"/>
<name>A0A2P1PZI7_9GAMM</name>
<geneLocation type="plasmid" evidence="1">
    <name>unnamed</name>
</geneLocation>
<organism evidence="1 2">
    <name type="scientific">Ahniella affigens</name>
    <dbReference type="NCBI Taxonomy" id="2021234"/>
    <lineage>
        <taxon>Bacteria</taxon>
        <taxon>Pseudomonadati</taxon>
        <taxon>Pseudomonadota</taxon>
        <taxon>Gammaproteobacteria</taxon>
        <taxon>Lysobacterales</taxon>
        <taxon>Rhodanobacteraceae</taxon>
        <taxon>Ahniella</taxon>
    </lineage>
</organism>
<dbReference type="OrthoDB" id="5184821at2"/>